<sequence>MPSSASAENTSSEGSTQTLSLLDQIIADGRMAHDDSQQEYARDMLAEFATQVLDEGMAIDKDTVAMINDRISQIDKLISAQLNEIYHHPDMQKLEASWRGLHMLVQNTETSSRLKLRLLNVSQKELQNDLEKAVEFDQSSLFKKIYEDEYGTLGGHPYSLLVGDYTFGRHPQDIGLLEKLSNVAAAAHAPFIAAAGPKLFDMTSFTELAVPRDLSKIFESQELIKWRSFRESEDSRYVSLVLPHTLLRLPYGPDTKPVEGINYVEDVNGSDHSKYLWGNAAWALSQRITEAFAKYGWCAAIRGAEGGGAVEGLPAHTFRTSSGDLSLKCPTEVAITDRREKELNDLGFIALCHKKNSDVAVFFGGQTTNKSKLYNTNEANANARISAMLPYVLAASRFAHYLKVIMRDKVGSFMTRDNVQTYLNNWIADYVLINDNAPQEIKAQYPLREARVDVTEIAGKPGAYRATVFLRPHFQLEELTASIRLVASLPPPVAA</sequence>
<dbReference type="PANTHER" id="PTHR35565">
    <property type="entry name" value="CYTOPLASMIC PROTEIN-RELATED"/>
    <property type="match status" value="1"/>
</dbReference>
<dbReference type="InterPro" id="IPR044031">
    <property type="entry name" value="TssC1_N"/>
</dbReference>
<dbReference type="InterPro" id="IPR044032">
    <property type="entry name" value="TssC1_C"/>
</dbReference>
<dbReference type="PANTHER" id="PTHR35565:SF3">
    <property type="entry name" value="TYPE VI SECRETION SYSTEM SHEATH PROTEIN TSSC1"/>
    <property type="match status" value="1"/>
</dbReference>
<name>A0A7Y7YH15_9PSED</name>
<evidence type="ECO:0000313" key="3">
    <source>
        <dbReference type="EMBL" id="NWC36377.1"/>
    </source>
</evidence>
<feature type="domain" description="TssC1 C-terminal" evidence="2">
    <location>
        <begin position="378"/>
        <end position="489"/>
    </location>
</feature>
<proteinExistence type="predicted"/>
<dbReference type="NCBIfam" id="TIGR03355">
    <property type="entry name" value="VI_chp_2"/>
    <property type="match status" value="1"/>
</dbReference>
<organism evidence="3 4">
    <name type="scientific">Pseudomonas gingeri</name>
    <dbReference type="NCBI Taxonomy" id="117681"/>
    <lineage>
        <taxon>Bacteria</taxon>
        <taxon>Pseudomonadati</taxon>
        <taxon>Pseudomonadota</taxon>
        <taxon>Gammaproteobacteria</taxon>
        <taxon>Pseudomonadales</taxon>
        <taxon>Pseudomonadaceae</taxon>
        <taxon>Pseudomonas</taxon>
    </lineage>
</organism>
<dbReference type="RefSeq" id="WP_177056371.1">
    <property type="nucleotide sequence ID" value="NZ_JACAPB010000024.1"/>
</dbReference>
<dbReference type="EMBL" id="JACAQD010000041">
    <property type="protein sequence ID" value="NWC36377.1"/>
    <property type="molecule type" value="Genomic_DNA"/>
</dbReference>
<dbReference type="Proteomes" id="UP000520592">
    <property type="component" value="Unassembled WGS sequence"/>
</dbReference>
<dbReference type="InterPro" id="IPR010269">
    <property type="entry name" value="T6SS_TssC-like"/>
</dbReference>
<dbReference type="AlphaFoldDB" id="A0A7Y7YH15"/>
<feature type="domain" description="TssC1 N-terminal" evidence="1">
    <location>
        <begin position="69"/>
        <end position="368"/>
    </location>
</feature>
<evidence type="ECO:0000259" key="2">
    <source>
        <dbReference type="Pfam" id="PF18945"/>
    </source>
</evidence>
<evidence type="ECO:0000259" key="1">
    <source>
        <dbReference type="Pfam" id="PF05943"/>
    </source>
</evidence>
<dbReference type="Pfam" id="PF05943">
    <property type="entry name" value="VipB"/>
    <property type="match status" value="1"/>
</dbReference>
<comment type="caution">
    <text evidence="3">The sequence shown here is derived from an EMBL/GenBank/DDBJ whole genome shotgun (WGS) entry which is preliminary data.</text>
</comment>
<gene>
    <name evidence="3" type="primary">tssC</name>
    <name evidence="3" type="ORF">HX876_28810</name>
</gene>
<accession>A0A7Y7YH15</accession>
<protein>
    <submittedName>
        <fullName evidence="3">Type VI secretion system contractile sheath large subunit</fullName>
    </submittedName>
</protein>
<reference evidence="3 4" key="1">
    <citation type="submission" date="2020-04" db="EMBL/GenBank/DDBJ databases">
        <title>Molecular characterization of pseudomonads from Agaricus bisporus reveal novel blotch 2 pathogens in Western Europe.</title>
        <authorList>
            <person name="Taparia T."/>
            <person name="Krijger M."/>
            <person name="Haynes E."/>
            <person name="Elpinstone J.G."/>
            <person name="Noble R."/>
            <person name="Van Der Wolf J."/>
        </authorList>
    </citation>
    <scope>NUCLEOTIDE SEQUENCE [LARGE SCALE GENOMIC DNA]</scope>
    <source>
        <strain evidence="3 4">IPO3737</strain>
    </source>
</reference>
<dbReference type="Pfam" id="PF18945">
    <property type="entry name" value="VipB_2"/>
    <property type="match status" value="1"/>
</dbReference>
<evidence type="ECO:0000313" key="4">
    <source>
        <dbReference type="Proteomes" id="UP000520592"/>
    </source>
</evidence>